<evidence type="ECO:0000256" key="5">
    <source>
        <dbReference type="ARBA" id="ARBA00022989"/>
    </source>
</evidence>
<dbReference type="RefSeq" id="WP_386190075.1">
    <property type="nucleotide sequence ID" value="NZ_JBHSBC010000013.1"/>
</dbReference>
<evidence type="ECO:0000256" key="2">
    <source>
        <dbReference type="ARBA" id="ARBA00022475"/>
    </source>
</evidence>
<evidence type="ECO:0000256" key="6">
    <source>
        <dbReference type="ARBA" id="ARBA00023118"/>
    </source>
</evidence>
<organism evidence="10 11">
    <name type="scientific">Streptosporangium jomthongense</name>
    <dbReference type="NCBI Taxonomy" id="1193683"/>
    <lineage>
        <taxon>Bacteria</taxon>
        <taxon>Bacillati</taxon>
        <taxon>Actinomycetota</taxon>
        <taxon>Actinomycetes</taxon>
        <taxon>Streptosporangiales</taxon>
        <taxon>Streptosporangiaceae</taxon>
        <taxon>Streptosporangium</taxon>
    </lineage>
</organism>
<proteinExistence type="predicted"/>
<evidence type="ECO:0000256" key="4">
    <source>
        <dbReference type="ARBA" id="ARBA00022741"/>
    </source>
</evidence>
<feature type="transmembrane region" description="Helical" evidence="8">
    <location>
        <begin position="93"/>
        <end position="117"/>
    </location>
</feature>
<evidence type="ECO:0000313" key="11">
    <source>
        <dbReference type="Proteomes" id="UP001595698"/>
    </source>
</evidence>
<dbReference type="InterPro" id="IPR043760">
    <property type="entry name" value="PycTM_dom"/>
</dbReference>
<dbReference type="Proteomes" id="UP001595698">
    <property type="component" value="Unassembled WGS sequence"/>
</dbReference>
<reference evidence="11" key="1">
    <citation type="journal article" date="2019" name="Int. J. Syst. Evol. Microbiol.">
        <title>The Global Catalogue of Microorganisms (GCM) 10K type strain sequencing project: providing services to taxonomists for standard genome sequencing and annotation.</title>
        <authorList>
            <consortium name="The Broad Institute Genomics Platform"/>
            <consortium name="The Broad Institute Genome Sequencing Center for Infectious Disease"/>
            <person name="Wu L."/>
            <person name="Ma J."/>
        </authorList>
    </citation>
    <scope>NUCLEOTIDE SEQUENCE [LARGE SCALE GENOMIC DNA]</scope>
    <source>
        <strain evidence="11">TBRC 7912</strain>
    </source>
</reference>
<keyword evidence="11" id="KW-1185">Reference proteome</keyword>
<evidence type="ECO:0000313" key="10">
    <source>
        <dbReference type="EMBL" id="MFC3981409.1"/>
    </source>
</evidence>
<protein>
    <recommendedName>
        <fullName evidence="9">Pycsar effector protein domain-containing protein</fullName>
    </recommendedName>
</protein>
<name>A0ABV8F0N5_9ACTN</name>
<gene>
    <name evidence="10" type="ORF">ACFOYY_14820</name>
</gene>
<feature type="domain" description="Pycsar effector protein" evidence="9">
    <location>
        <begin position="75"/>
        <end position="217"/>
    </location>
</feature>
<evidence type="ECO:0000256" key="7">
    <source>
        <dbReference type="ARBA" id="ARBA00023136"/>
    </source>
</evidence>
<keyword evidence="7 8" id="KW-0472">Membrane</keyword>
<evidence type="ECO:0000256" key="1">
    <source>
        <dbReference type="ARBA" id="ARBA00004236"/>
    </source>
</evidence>
<accession>A0ABV8F0N5</accession>
<feature type="transmembrane region" description="Helical" evidence="8">
    <location>
        <begin position="123"/>
        <end position="142"/>
    </location>
</feature>
<keyword evidence="6" id="KW-0051">Antiviral defense</keyword>
<comment type="subcellular location">
    <subcellularLocation>
        <location evidence="1">Cell membrane</location>
    </subcellularLocation>
</comment>
<dbReference type="Pfam" id="PF18967">
    <property type="entry name" value="PycTM"/>
    <property type="match status" value="1"/>
</dbReference>
<feature type="transmembrane region" description="Helical" evidence="8">
    <location>
        <begin position="199"/>
        <end position="219"/>
    </location>
</feature>
<keyword evidence="2" id="KW-1003">Cell membrane</keyword>
<sequence length="220" mass="22850">MRGPAGTADRAASRYGIMGDYDTNDLLVEISGEHAAAAADFIVTAARQHADHQRDEVLAATPGARPGQEEADLVEETSAAYTELARGDTKAGILIGFITGLLGVLVALVALAPMLAISARTGLVVAVGLLTTGAATAIYSMIRPALPPTGQGTGFIAYAACSGPMEVLTMLATDPKTRKAENVIRLSTVTYSKYRRLRLAVDLVLASLIVMVVSLLLGAL</sequence>
<dbReference type="EMBL" id="JBHSBC010000013">
    <property type="protein sequence ID" value="MFC3981409.1"/>
    <property type="molecule type" value="Genomic_DNA"/>
</dbReference>
<keyword evidence="5 8" id="KW-1133">Transmembrane helix</keyword>
<evidence type="ECO:0000256" key="3">
    <source>
        <dbReference type="ARBA" id="ARBA00022692"/>
    </source>
</evidence>
<comment type="caution">
    <text evidence="10">The sequence shown here is derived from an EMBL/GenBank/DDBJ whole genome shotgun (WGS) entry which is preliminary data.</text>
</comment>
<keyword evidence="3 8" id="KW-0812">Transmembrane</keyword>
<evidence type="ECO:0000256" key="8">
    <source>
        <dbReference type="SAM" id="Phobius"/>
    </source>
</evidence>
<evidence type="ECO:0000259" key="9">
    <source>
        <dbReference type="Pfam" id="PF18967"/>
    </source>
</evidence>
<keyword evidence="4" id="KW-0547">Nucleotide-binding</keyword>